<keyword evidence="3 5" id="KW-1133">Transmembrane helix</keyword>
<dbReference type="PANTHER" id="PTHR23514">
    <property type="entry name" value="BYPASS OF STOP CODON PROTEIN 6"/>
    <property type="match status" value="1"/>
</dbReference>
<keyword evidence="7" id="KW-1185">Reference proteome</keyword>
<feature type="transmembrane region" description="Helical" evidence="5">
    <location>
        <begin position="295"/>
        <end position="313"/>
    </location>
</feature>
<accession>A0ABW3Y8G0</accession>
<feature type="transmembrane region" description="Helical" evidence="5">
    <location>
        <begin position="325"/>
        <end position="346"/>
    </location>
</feature>
<evidence type="ECO:0000313" key="7">
    <source>
        <dbReference type="Proteomes" id="UP001597260"/>
    </source>
</evidence>
<dbReference type="RefSeq" id="WP_377565793.1">
    <property type="nucleotide sequence ID" value="NZ_JBHTMP010000001.1"/>
</dbReference>
<evidence type="ECO:0000256" key="4">
    <source>
        <dbReference type="ARBA" id="ARBA00023136"/>
    </source>
</evidence>
<name>A0ABW3Y8G0_9ACTN</name>
<dbReference type="EMBL" id="JBHTMP010000001">
    <property type="protein sequence ID" value="MFD1319670.1"/>
    <property type="molecule type" value="Genomic_DNA"/>
</dbReference>
<comment type="caution">
    <text evidence="6">The sequence shown here is derived from an EMBL/GenBank/DDBJ whole genome shotgun (WGS) entry which is preliminary data.</text>
</comment>
<keyword evidence="2 5" id="KW-0812">Transmembrane</keyword>
<dbReference type="Pfam" id="PF07690">
    <property type="entry name" value="MFS_1"/>
    <property type="match status" value="1"/>
</dbReference>
<dbReference type="InterPro" id="IPR011701">
    <property type="entry name" value="MFS"/>
</dbReference>
<dbReference type="SUPFAM" id="SSF103473">
    <property type="entry name" value="MFS general substrate transporter"/>
    <property type="match status" value="1"/>
</dbReference>
<feature type="transmembrane region" description="Helical" evidence="5">
    <location>
        <begin position="270"/>
        <end position="289"/>
    </location>
</feature>
<evidence type="ECO:0000256" key="2">
    <source>
        <dbReference type="ARBA" id="ARBA00022692"/>
    </source>
</evidence>
<feature type="transmembrane region" description="Helical" evidence="5">
    <location>
        <begin position="44"/>
        <end position="62"/>
    </location>
</feature>
<dbReference type="Gene3D" id="1.20.1250.20">
    <property type="entry name" value="MFS general substrate transporter like domains"/>
    <property type="match status" value="2"/>
</dbReference>
<dbReference type="Proteomes" id="UP001597260">
    <property type="component" value="Unassembled WGS sequence"/>
</dbReference>
<evidence type="ECO:0000256" key="5">
    <source>
        <dbReference type="SAM" id="Phobius"/>
    </source>
</evidence>
<protein>
    <submittedName>
        <fullName evidence="6">MFS transporter</fullName>
    </submittedName>
</protein>
<feature type="transmembrane region" description="Helical" evidence="5">
    <location>
        <begin position="138"/>
        <end position="159"/>
    </location>
</feature>
<evidence type="ECO:0000313" key="6">
    <source>
        <dbReference type="EMBL" id="MFD1319670.1"/>
    </source>
</evidence>
<evidence type="ECO:0000256" key="3">
    <source>
        <dbReference type="ARBA" id="ARBA00022989"/>
    </source>
</evidence>
<dbReference type="PANTHER" id="PTHR23514:SF13">
    <property type="entry name" value="INNER MEMBRANE PROTEIN YBJJ"/>
    <property type="match status" value="1"/>
</dbReference>
<comment type="subcellular location">
    <subcellularLocation>
        <location evidence="1">Membrane</location>
        <topology evidence="1">Multi-pass membrane protein</topology>
    </subcellularLocation>
</comment>
<gene>
    <name evidence="6" type="ORF">ACFQ4H_01060</name>
</gene>
<evidence type="ECO:0000256" key="1">
    <source>
        <dbReference type="ARBA" id="ARBA00004141"/>
    </source>
</evidence>
<dbReference type="InterPro" id="IPR036259">
    <property type="entry name" value="MFS_trans_sf"/>
</dbReference>
<feature type="transmembrane region" description="Helical" evidence="5">
    <location>
        <begin position="74"/>
        <end position="92"/>
    </location>
</feature>
<feature type="transmembrane region" description="Helical" evidence="5">
    <location>
        <begin position="165"/>
        <end position="183"/>
    </location>
</feature>
<dbReference type="CDD" id="cd17393">
    <property type="entry name" value="MFS_MosC_like"/>
    <property type="match status" value="1"/>
</dbReference>
<keyword evidence="4 5" id="KW-0472">Membrane</keyword>
<dbReference type="InterPro" id="IPR051788">
    <property type="entry name" value="MFS_Transporter"/>
</dbReference>
<reference evidence="7" key="1">
    <citation type="journal article" date="2019" name="Int. J. Syst. Evol. Microbiol.">
        <title>The Global Catalogue of Microorganisms (GCM) 10K type strain sequencing project: providing services to taxonomists for standard genome sequencing and annotation.</title>
        <authorList>
            <consortium name="The Broad Institute Genomics Platform"/>
            <consortium name="The Broad Institute Genome Sequencing Center for Infectious Disease"/>
            <person name="Wu L."/>
            <person name="Ma J."/>
        </authorList>
    </citation>
    <scope>NUCLEOTIDE SEQUENCE [LARGE SCALE GENOMIC DNA]</scope>
    <source>
        <strain evidence="7">JCM 31037</strain>
    </source>
</reference>
<proteinExistence type="predicted"/>
<organism evidence="6 7">
    <name type="scientific">Micromonospora sonneratiae</name>
    <dbReference type="NCBI Taxonomy" id="1184706"/>
    <lineage>
        <taxon>Bacteria</taxon>
        <taxon>Bacillati</taxon>
        <taxon>Actinomycetota</taxon>
        <taxon>Actinomycetes</taxon>
        <taxon>Micromonosporales</taxon>
        <taxon>Micromonosporaceae</taxon>
        <taxon>Micromonospora</taxon>
    </lineage>
</organism>
<feature type="transmembrane region" description="Helical" evidence="5">
    <location>
        <begin position="234"/>
        <end position="258"/>
    </location>
</feature>
<sequence>MTRSRTGVGTVSIRATFLIHGAVQGTWASRIPGISDGLELTNGALGIALFLQVVGGLAALAWAGRLVRLHGAVLVTRVGLVSYVASLVAIGLAPSFGLLSAAMVLVGAAGAACDVAMNAQASAVEKSLDRPIMSGLHGAWSAGSLVSAGVAVAVATVGVGVRPHLVAVAVVLLAVAVPTLSGVRPVPVTPAAGRQRSGPAPAPLVRLGCLAALAMYAEGAGADWSAVYVHDVTGLAAGTAAVGYAGFAAAMVAGRFVGDSIVRAVGPVPTARTAATVSVIGSVVVITAVAAPMAVAGFVLQGVGLSVLVPLLLSAAGRHGGDHGAGSAIATVSAIGYVGWLVAPMLVGQLAELASLRAAFATVAVAGVVLAFAAGAVAQRTTTPKKEGCAVEG</sequence>
<feature type="transmembrane region" description="Helical" evidence="5">
    <location>
        <begin position="358"/>
        <end position="378"/>
    </location>
</feature>